<organism evidence="1 2">
    <name type="scientific">Chaenocephalus aceratus</name>
    <name type="common">Blackfin icefish</name>
    <name type="synonym">Chaenichthys aceratus</name>
    <dbReference type="NCBI Taxonomy" id="36190"/>
    <lineage>
        <taxon>Eukaryota</taxon>
        <taxon>Metazoa</taxon>
        <taxon>Chordata</taxon>
        <taxon>Craniata</taxon>
        <taxon>Vertebrata</taxon>
        <taxon>Euteleostomi</taxon>
        <taxon>Actinopterygii</taxon>
        <taxon>Neopterygii</taxon>
        <taxon>Teleostei</taxon>
        <taxon>Neoteleostei</taxon>
        <taxon>Acanthomorphata</taxon>
        <taxon>Eupercaria</taxon>
        <taxon>Perciformes</taxon>
        <taxon>Notothenioidei</taxon>
        <taxon>Channichthyidae</taxon>
        <taxon>Chaenocephalus</taxon>
    </lineage>
</organism>
<proteinExistence type="predicted"/>
<protein>
    <submittedName>
        <fullName evidence="1">Uncharacterized protein</fullName>
    </submittedName>
</protein>
<reference evidence="1" key="1">
    <citation type="submission" date="2022-05" db="EMBL/GenBank/DDBJ databases">
        <title>Chromosome-level genome of Chaenocephalus aceratus.</title>
        <authorList>
            <person name="Park H."/>
        </authorList>
    </citation>
    <scope>NUCLEOTIDE SEQUENCE</scope>
    <source>
        <strain evidence="1">KU_202001</strain>
    </source>
</reference>
<evidence type="ECO:0000313" key="1">
    <source>
        <dbReference type="EMBL" id="KAI4803210.1"/>
    </source>
</evidence>
<feature type="non-terminal residue" evidence="1">
    <location>
        <position position="135"/>
    </location>
</feature>
<name>A0ACB9VSN5_CHAAC</name>
<feature type="non-terminal residue" evidence="1">
    <location>
        <position position="1"/>
    </location>
</feature>
<accession>A0ACB9VSN5</accession>
<dbReference type="Proteomes" id="UP001057452">
    <property type="component" value="Chromosome 23"/>
</dbReference>
<keyword evidence="2" id="KW-1185">Reference proteome</keyword>
<comment type="caution">
    <text evidence="1">The sequence shown here is derived from an EMBL/GenBank/DDBJ whole genome shotgun (WGS) entry which is preliminary data.</text>
</comment>
<gene>
    <name evidence="1" type="ORF">KUCAC02_006766</name>
</gene>
<sequence>PTRATGVIHCSVASQLCCINYILYQHEQQECGVARVGLSDKLGNPHRFIDNTSTSDSPTSPGATRQAVQNRNPTPGRGSGNLSNLEDAYLNKPRSTQINVLRGYRWAPRYTPRLGFERRRPSIYSPSKPPSQISA</sequence>
<evidence type="ECO:0000313" key="2">
    <source>
        <dbReference type="Proteomes" id="UP001057452"/>
    </source>
</evidence>
<dbReference type="EMBL" id="CM043807">
    <property type="protein sequence ID" value="KAI4803210.1"/>
    <property type="molecule type" value="Genomic_DNA"/>
</dbReference>